<keyword evidence="3" id="KW-0472">Membrane</keyword>
<dbReference type="PANTHER" id="PTHR44157:SF1">
    <property type="entry name" value="DNAJ HOMOLOG SUBFAMILY C MEMBER 11"/>
    <property type="match status" value="1"/>
</dbReference>
<dbReference type="GO" id="GO:0005739">
    <property type="term" value="C:mitochondrion"/>
    <property type="evidence" value="ECO:0007669"/>
    <property type="project" value="GOC"/>
</dbReference>
<dbReference type="OrthoDB" id="10250354at2759"/>
<dbReference type="GO" id="GO:0042407">
    <property type="term" value="P:cristae formation"/>
    <property type="evidence" value="ECO:0007669"/>
    <property type="project" value="TreeGrafter"/>
</dbReference>
<keyword evidence="6" id="KW-1185">Reference proteome</keyword>
<dbReference type="Gene3D" id="1.10.287.110">
    <property type="entry name" value="DnaJ domain"/>
    <property type="match status" value="1"/>
</dbReference>
<evidence type="ECO:0000313" key="6">
    <source>
        <dbReference type="Proteomes" id="UP000054018"/>
    </source>
</evidence>
<dbReference type="Proteomes" id="UP000054018">
    <property type="component" value="Unassembled WGS sequence"/>
</dbReference>
<dbReference type="InterPro" id="IPR001623">
    <property type="entry name" value="DnaJ_domain"/>
</dbReference>
<dbReference type="PANTHER" id="PTHR44157">
    <property type="entry name" value="DNAJ HOMOLOG SUBFAMILY C MEMBER 11"/>
    <property type="match status" value="1"/>
</dbReference>
<dbReference type="PRINTS" id="PR00625">
    <property type="entry name" value="JDOMAIN"/>
</dbReference>
<feature type="transmembrane region" description="Helical" evidence="3">
    <location>
        <begin position="420"/>
        <end position="440"/>
    </location>
</feature>
<evidence type="ECO:0000256" key="3">
    <source>
        <dbReference type="SAM" id="Phobius"/>
    </source>
</evidence>
<dbReference type="HOGENOM" id="CLU_019611_0_1_1"/>
<reference evidence="6" key="2">
    <citation type="submission" date="2015-01" db="EMBL/GenBank/DDBJ databases">
        <title>Evolutionary Origins and Diversification of the Mycorrhizal Mutualists.</title>
        <authorList>
            <consortium name="DOE Joint Genome Institute"/>
            <consortium name="Mycorrhizal Genomics Consortium"/>
            <person name="Kohler A."/>
            <person name="Kuo A."/>
            <person name="Nagy L.G."/>
            <person name="Floudas D."/>
            <person name="Copeland A."/>
            <person name="Barry K.W."/>
            <person name="Cichocki N."/>
            <person name="Veneault-Fourrey C."/>
            <person name="LaButti K."/>
            <person name="Lindquist E.A."/>
            <person name="Lipzen A."/>
            <person name="Lundell T."/>
            <person name="Morin E."/>
            <person name="Murat C."/>
            <person name="Riley R."/>
            <person name="Ohm R."/>
            <person name="Sun H."/>
            <person name="Tunlid A."/>
            <person name="Henrissat B."/>
            <person name="Grigoriev I.V."/>
            <person name="Hibbett D.S."/>
            <person name="Martin F."/>
        </authorList>
    </citation>
    <scope>NUCLEOTIDE SEQUENCE [LARGE SCALE GENOMIC DNA]</scope>
    <source>
        <strain evidence="6">441</strain>
    </source>
</reference>
<dbReference type="EMBL" id="KN833716">
    <property type="protein sequence ID" value="KIK24387.1"/>
    <property type="molecule type" value="Genomic_DNA"/>
</dbReference>
<dbReference type="Pfam" id="PF22774">
    <property type="entry name" value="DNAJC11_beta-barrel"/>
    <property type="match status" value="1"/>
</dbReference>
<gene>
    <name evidence="5" type="ORF">PISMIDRAFT_29180</name>
</gene>
<evidence type="ECO:0000256" key="1">
    <source>
        <dbReference type="ARBA" id="ARBA00023186"/>
    </source>
</evidence>
<dbReference type="Pfam" id="PF11875">
    <property type="entry name" value="DnaJ-like_C11_C"/>
    <property type="match status" value="1"/>
</dbReference>
<dbReference type="CDD" id="cd06257">
    <property type="entry name" value="DnaJ"/>
    <property type="match status" value="1"/>
</dbReference>
<dbReference type="PROSITE" id="PS50076">
    <property type="entry name" value="DNAJ_2"/>
    <property type="match status" value="1"/>
</dbReference>
<evidence type="ECO:0000313" key="5">
    <source>
        <dbReference type="EMBL" id="KIK24387.1"/>
    </source>
</evidence>
<organism evidence="5 6">
    <name type="scientific">Pisolithus microcarpus 441</name>
    <dbReference type="NCBI Taxonomy" id="765257"/>
    <lineage>
        <taxon>Eukaryota</taxon>
        <taxon>Fungi</taxon>
        <taxon>Dikarya</taxon>
        <taxon>Basidiomycota</taxon>
        <taxon>Agaricomycotina</taxon>
        <taxon>Agaricomycetes</taxon>
        <taxon>Agaricomycetidae</taxon>
        <taxon>Boletales</taxon>
        <taxon>Sclerodermatineae</taxon>
        <taxon>Pisolithaceae</taxon>
        <taxon>Pisolithus</taxon>
    </lineage>
</organism>
<dbReference type="AlphaFoldDB" id="A0A0C9ZQ24"/>
<name>A0A0C9ZQ24_9AGAM</name>
<dbReference type="Pfam" id="PF00226">
    <property type="entry name" value="DnaJ"/>
    <property type="match status" value="1"/>
</dbReference>
<keyword evidence="3" id="KW-1133">Transmembrane helix</keyword>
<protein>
    <recommendedName>
        <fullName evidence="4">J domain-containing protein</fullName>
    </recommendedName>
</protein>
<dbReference type="SMART" id="SM00271">
    <property type="entry name" value="DnaJ"/>
    <property type="match status" value="1"/>
</dbReference>
<dbReference type="InterPro" id="IPR024586">
    <property type="entry name" value="DnaJ-like_C11_C"/>
</dbReference>
<feature type="coiled-coil region" evidence="2">
    <location>
        <begin position="449"/>
        <end position="483"/>
    </location>
</feature>
<accession>A0A0C9ZQ24</accession>
<keyword evidence="3" id="KW-0812">Transmembrane</keyword>
<dbReference type="STRING" id="765257.A0A0C9ZQ24"/>
<keyword evidence="1" id="KW-0143">Chaperone</keyword>
<reference evidence="5 6" key="1">
    <citation type="submission" date="2014-04" db="EMBL/GenBank/DDBJ databases">
        <authorList>
            <consortium name="DOE Joint Genome Institute"/>
            <person name="Kuo A."/>
            <person name="Kohler A."/>
            <person name="Costa M.D."/>
            <person name="Nagy L.G."/>
            <person name="Floudas D."/>
            <person name="Copeland A."/>
            <person name="Barry K.W."/>
            <person name="Cichocki N."/>
            <person name="Veneault-Fourrey C."/>
            <person name="LaButti K."/>
            <person name="Lindquist E.A."/>
            <person name="Lipzen A."/>
            <person name="Lundell T."/>
            <person name="Morin E."/>
            <person name="Murat C."/>
            <person name="Sun H."/>
            <person name="Tunlid A."/>
            <person name="Henrissat B."/>
            <person name="Grigoriev I.V."/>
            <person name="Hibbett D.S."/>
            <person name="Martin F."/>
            <person name="Nordberg H.P."/>
            <person name="Cantor M.N."/>
            <person name="Hua S.X."/>
        </authorList>
    </citation>
    <scope>NUCLEOTIDE SEQUENCE [LARGE SCALE GENOMIC DNA]</scope>
    <source>
        <strain evidence="5 6">441</strain>
    </source>
</reference>
<dbReference type="InterPro" id="IPR055225">
    <property type="entry name" value="DNAJC11-like_beta-barrel"/>
</dbReference>
<keyword evidence="2" id="KW-0175">Coiled coil</keyword>
<feature type="domain" description="J" evidence="4">
    <location>
        <begin position="12"/>
        <end position="80"/>
    </location>
</feature>
<dbReference type="SUPFAM" id="SSF46565">
    <property type="entry name" value="Chaperone J-domain"/>
    <property type="match status" value="1"/>
</dbReference>
<evidence type="ECO:0000256" key="2">
    <source>
        <dbReference type="SAM" id="Coils"/>
    </source>
</evidence>
<sequence length="585" mass="65266">MSLQEPTEEKNYLYAVLNLPPTASQGEIRERYRALSITFHPDKQHDLRLKGIAAEKFLEIQKAYEVLSDPFLREVYDVLGAEGLSRQWPAELRSKDSEEIKAVLKHWKTDHSNEVLEKLLQPRGGATCTVNVSSLFARGDVYDGESRSLGNRLSNIKVTGLGVRHGVMKALGPKTVIGITSEVRPGSRNVLAARGTLTGALRHQFSPRLVLELTAAFLNPRIITAKTTYSDNENAVSVQTNFIPAIWYLFPPVTTVSFARRLFRDSLTQGSITWTYAPELSGGNLEFNVYSPREFDLMSLDDHVEAMEESIYGGPGSTSGLAAGVRTWSFGLTLAGLNSCIKAEFLLFFHELSLRLKASAEVGFRSVAYIVSAKWVGHRSAFGTGVGLSTKGVILRFQLTYFEQKWTLPITLTPDYDMNLALYTVVIPSAALAIGYQFFLKPRRRAQRARYFEDARRALNDEKSELKREIESTTLLLQDVARRHMDAERSRAGLIILEATYGPSPDNEAADLDVDVTVPLQALVHNSQLYISSRTPKSGIPGFLDPAPASPKSLRIRYLFRNRTHYAEIPDSSQVVLPLKDHLVM</sequence>
<dbReference type="InterPro" id="IPR052243">
    <property type="entry name" value="Mito_inner_membrane_organizer"/>
</dbReference>
<dbReference type="InterPro" id="IPR036869">
    <property type="entry name" value="J_dom_sf"/>
</dbReference>
<proteinExistence type="predicted"/>
<evidence type="ECO:0000259" key="4">
    <source>
        <dbReference type="PROSITE" id="PS50076"/>
    </source>
</evidence>